<keyword evidence="1" id="KW-0479">Metal-binding</keyword>
<protein>
    <submittedName>
        <fullName evidence="8">Probable E3 ubiquitin protein ligase DRIPH</fullName>
    </submittedName>
</protein>
<evidence type="ECO:0000313" key="8">
    <source>
        <dbReference type="RefSeq" id="XP_010490059.1"/>
    </source>
</evidence>
<dbReference type="InterPro" id="IPR044807">
    <property type="entry name" value="DRIP1-like"/>
</dbReference>
<feature type="region of interest" description="Disordered" evidence="5">
    <location>
        <begin position="161"/>
        <end position="207"/>
    </location>
</feature>
<dbReference type="InterPro" id="IPR001841">
    <property type="entry name" value="Znf_RING"/>
</dbReference>
<reference evidence="8" key="2">
    <citation type="submission" date="2025-08" db="UniProtKB">
        <authorList>
            <consortium name="RefSeq"/>
        </authorList>
    </citation>
    <scope>IDENTIFICATION</scope>
    <source>
        <tissue evidence="8">Leaf</tissue>
    </source>
</reference>
<evidence type="ECO:0000256" key="1">
    <source>
        <dbReference type="ARBA" id="ARBA00022723"/>
    </source>
</evidence>
<dbReference type="Proteomes" id="UP000694864">
    <property type="component" value="Chromosome 19"/>
</dbReference>
<dbReference type="InterPro" id="IPR017907">
    <property type="entry name" value="Znf_RING_CS"/>
</dbReference>
<feature type="domain" description="RING-type" evidence="6">
    <location>
        <begin position="17"/>
        <end position="58"/>
    </location>
</feature>
<evidence type="ECO:0000256" key="2">
    <source>
        <dbReference type="ARBA" id="ARBA00022771"/>
    </source>
</evidence>
<evidence type="ECO:0000313" key="7">
    <source>
        <dbReference type="Proteomes" id="UP000694864"/>
    </source>
</evidence>
<proteinExistence type="predicted"/>
<gene>
    <name evidence="8" type="primary">LOC104767776</name>
</gene>
<organism evidence="7 8">
    <name type="scientific">Camelina sativa</name>
    <name type="common">False flax</name>
    <name type="synonym">Myagrum sativum</name>
    <dbReference type="NCBI Taxonomy" id="90675"/>
    <lineage>
        <taxon>Eukaryota</taxon>
        <taxon>Viridiplantae</taxon>
        <taxon>Streptophyta</taxon>
        <taxon>Embryophyta</taxon>
        <taxon>Tracheophyta</taxon>
        <taxon>Spermatophyta</taxon>
        <taxon>Magnoliopsida</taxon>
        <taxon>eudicotyledons</taxon>
        <taxon>Gunneridae</taxon>
        <taxon>Pentapetalae</taxon>
        <taxon>rosids</taxon>
        <taxon>malvids</taxon>
        <taxon>Brassicales</taxon>
        <taxon>Brassicaceae</taxon>
        <taxon>Camelineae</taxon>
        <taxon>Camelina</taxon>
    </lineage>
</organism>
<dbReference type="RefSeq" id="XP_010490059.1">
    <property type="nucleotide sequence ID" value="XM_010491757.1"/>
</dbReference>
<dbReference type="PANTHER" id="PTHR46293">
    <property type="entry name" value="E3 UBIQUITIN PROTEIN LIGASE DRIP1"/>
    <property type="match status" value="1"/>
</dbReference>
<dbReference type="Gene3D" id="3.10.20.90">
    <property type="entry name" value="Phosphatidylinositol 3-kinase Catalytic Subunit, Chain A, domain 1"/>
    <property type="match status" value="1"/>
</dbReference>
<dbReference type="PANTHER" id="PTHR46293:SF3">
    <property type="entry name" value="E3 UBIQUITIN PROTEIN LIGASE DRIPH-RELATED"/>
    <property type="match status" value="1"/>
</dbReference>
<evidence type="ECO:0000256" key="4">
    <source>
        <dbReference type="PROSITE-ProRule" id="PRU00175"/>
    </source>
</evidence>
<feature type="region of interest" description="Disordered" evidence="5">
    <location>
        <begin position="271"/>
        <end position="320"/>
    </location>
</feature>
<dbReference type="SUPFAM" id="SSF57850">
    <property type="entry name" value="RING/U-box"/>
    <property type="match status" value="1"/>
</dbReference>
<dbReference type="InterPro" id="IPR013083">
    <property type="entry name" value="Znf_RING/FYVE/PHD"/>
</dbReference>
<evidence type="ECO:0000256" key="5">
    <source>
        <dbReference type="SAM" id="MobiDB-lite"/>
    </source>
</evidence>
<dbReference type="SMART" id="SM00184">
    <property type="entry name" value="RING"/>
    <property type="match status" value="1"/>
</dbReference>
<evidence type="ECO:0000259" key="6">
    <source>
        <dbReference type="PROSITE" id="PS50089"/>
    </source>
</evidence>
<feature type="region of interest" description="Disordered" evidence="5">
    <location>
        <begin position="94"/>
        <end position="123"/>
    </location>
</feature>
<evidence type="ECO:0000256" key="3">
    <source>
        <dbReference type="ARBA" id="ARBA00022833"/>
    </source>
</evidence>
<keyword evidence="2 4" id="KW-0863">Zinc-finger</keyword>
<dbReference type="GeneID" id="104767776"/>
<sequence>MPTVRVKKTDVARCFTCPLCTKRFVVATTIIECLHTFCWDCIHDKFTTQKLRACPVCNVDLGGLPLEKLRKDYGWIELRQKVFPLKTKGVKAEPKTVGTSLKSSKKKKKPLTSPLESSSRVPFSPAAPLEPNVVVEENHRNIVLGLICPSLEKPIITFKKRGRKASVPKKNDSGMVSEQPNVKKLQPFDLNNEPDNGLDEAEASRSQDCIPNINDAVVPLNMNDAASVIVELANGVDPIHNNCVVNRETKEVPVQENHQNTILIRDTEEVSGQKLMNNSRGKQGCGRSRSRKEKGKQPVGNGYGSRLRPRKDGRTVPPAAVSTPEVAIPVEGEKEVERRDNPVFKPVWFKLVASTTHNNEMLLPDIKSPYIRVKNGNMTVSNVKKYLMVKIGGVFENEDEVEIWLGHEPLSSSLTLQNVIDWWVQTTPLPKRQSAMVGDSADDFVMVLHYSFKSECSASGSGSGSGSE</sequence>
<dbReference type="PROSITE" id="PS00518">
    <property type="entry name" value="ZF_RING_1"/>
    <property type="match status" value="1"/>
</dbReference>
<dbReference type="PROSITE" id="PS50089">
    <property type="entry name" value="ZF_RING_2"/>
    <property type="match status" value="1"/>
</dbReference>
<name>A0ABM0XRW4_CAMSA</name>
<keyword evidence="3" id="KW-0862">Zinc</keyword>
<dbReference type="Pfam" id="PF13923">
    <property type="entry name" value="zf-C3HC4_2"/>
    <property type="match status" value="1"/>
</dbReference>
<dbReference type="Gene3D" id="3.30.40.10">
    <property type="entry name" value="Zinc/RING finger domain, C3HC4 (zinc finger)"/>
    <property type="match status" value="1"/>
</dbReference>
<keyword evidence="7" id="KW-1185">Reference proteome</keyword>
<reference evidence="7" key="1">
    <citation type="journal article" date="2014" name="Nat. Commun.">
        <title>The emerging biofuel crop Camelina sativa retains a highly undifferentiated hexaploid genome structure.</title>
        <authorList>
            <person name="Kagale S."/>
            <person name="Koh C."/>
            <person name="Nixon J."/>
            <person name="Bollina V."/>
            <person name="Clarke W.E."/>
            <person name="Tuteja R."/>
            <person name="Spillane C."/>
            <person name="Robinson S.J."/>
            <person name="Links M.G."/>
            <person name="Clarke C."/>
            <person name="Higgins E.E."/>
            <person name="Huebert T."/>
            <person name="Sharpe A.G."/>
            <person name="Parkin I.A."/>
        </authorList>
    </citation>
    <scope>NUCLEOTIDE SEQUENCE [LARGE SCALE GENOMIC DNA]</scope>
    <source>
        <strain evidence="7">cv. DH55</strain>
    </source>
</reference>
<accession>A0ABM0XRW4</accession>